<evidence type="ECO:0000313" key="5">
    <source>
        <dbReference type="RefSeq" id="XP_033803660.1"/>
    </source>
</evidence>
<evidence type="ECO:0000256" key="1">
    <source>
        <dbReference type="ARBA" id="ARBA00023157"/>
    </source>
</evidence>
<feature type="chain" id="PRO_5028370480" evidence="2">
    <location>
        <begin position="23"/>
        <end position="111"/>
    </location>
</feature>
<evidence type="ECO:0000259" key="3">
    <source>
        <dbReference type="Pfam" id="PF01562"/>
    </source>
</evidence>
<dbReference type="Pfam" id="PF01562">
    <property type="entry name" value="Pep_M12B_propep"/>
    <property type="match status" value="1"/>
</dbReference>
<protein>
    <submittedName>
        <fullName evidence="5">Disintegrin and metalloproteinase domain-containing protein 9-like isoform X1</fullName>
    </submittedName>
</protein>
<dbReference type="InParanoid" id="A0A6P8R6M3"/>
<keyword evidence="2" id="KW-0732">Signal</keyword>
<dbReference type="OrthoDB" id="9537382at2759"/>
<proteinExistence type="predicted"/>
<dbReference type="AlphaFoldDB" id="A0A6P8R6M3"/>
<dbReference type="GeneID" id="117362038"/>
<dbReference type="RefSeq" id="XP_033803660.1">
    <property type="nucleotide sequence ID" value="XM_033947769.1"/>
</dbReference>
<organism evidence="4 5">
    <name type="scientific">Geotrypetes seraphini</name>
    <name type="common">Gaboon caecilian</name>
    <name type="synonym">Caecilia seraphini</name>
    <dbReference type="NCBI Taxonomy" id="260995"/>
    <lineage>
        <taxon>Eukaryota</taxon>
        <taxon>Metazoa</taxon>
        <taxon>Chordata</taxon>
        <taxon>Craniata</taxon>
        <taxon>Vertebrata</taxon>
        <taxon>Euteleostomi</taxon>
        <taxon>Amphibia</taxon>
        <taxon>Gymnophiona</taxon>
        <taxon>Geotrypetes</taxon>
    </lineage>
</organism>
<name>A0A6P8R6M3_GEOSA</name>
<dbReference type="InterPro" id="IPR002870">
    <property type="entry name" value="Peptidase_M12B_N"/>
</dbReference>
<accession>A0A6P8R6M3</accession>
<feature type="domain" description="Peptidase M12B propeptide" evidence="3">
    <location>
        <begin position="33"/>
        <end position="96"/>
    </location>
</feature>
<dbReference type="Proteomes" id="UP000515159">
    <property type="component" value="Chromosome 6"/>
</dbReference>
<evidence type="ECO:0000256" key="2">
    <source>
        <dbReference type="SAM" id="SignalP"/>
    </source>
</evidence>
<gene>
    <name evidence="5" type="primary">LOC117362038</name>
</gene>
<keyword evidence="1" id="KW-1015">Disulfide bond</keyword>
<keyword evidence="4" id="KW-1185">Reference proteome</keyword>
<reference evidence="5" key="1">
    <citation type="submission" date="2025-08" db="UniProtKB">
        <authorList>
            <consortium name="RefSeq"/>
        </authorList>
    </citation>
    <scope>IDENTIFICATION</scope>
</reference>
<dbReference type="KEGG" id="gsh:117362038"/>
<evidence type="ECO:0000313" key="4">
    <source>
        <dbReference type="Proteomes" id="UP000515159"/>
    </source>
</evidence>
<sequence>MRLLLLAGLRVTLLAILIPCAAYIPTSKFNSYKIWIPKKLEPRDGRQIEGYISYTINIEGKEHMVHLTPNRKVLSKDFTLFTYNSKGELIMEQPYIGFSPSCCRGSLQGQL</sequence>
<feature type="signal peptide" evidence="2">
    <location>
        <begin position="1"/>
        <end position="22"/>
    </location>
</feature>